<dbReference type="RefSeq" id="WP_133711575.1">
    <property type="nucleotide sequence ID" value="NZ_SOAG01000002.1"/>
</dbReference>
<keyword evidence="1" id="KW-0732">Signal</keyword>
<comment type="caution">
    <text evidence="3">The sequence shown here is derived from an EMBL/GenBank/DDBJ whole genome shotgun (WGS) entry which is preliminary data.</text>
</comment>
<accession>A0A4R7F6F8</accession>
<dbReference type="PROSITE" id="PS51257">
    <property type="entry name" value="PROKAR_LIPOPROTEIN"/>
    <property type="match status" value="1"/>
</dbReference>
<evidence type="ECO:0000313" key="4">
    <source>
        <dbReference type="Proteomes" id="UP000295215"/>
    </source>
</evidence>
<dbReference type="AlphaFoldDB" id="A0A4R7F6F8"/>
<evidence type="ECO:0000313" key="3">
    <source>
        <dbReference type="EMBL" id="TDS65350.1"/>
    </source>
</evidence>
<sequence>MRIIFVWFALAVLSCSSVCKNAETEKPKASIENISQTINYLSSDNLQGRATGTEGNRQAAEFLSNKLKDYAIKPYYKSYNDTLENIKNSWNIVGVIPGTADDLKKEVIVLGAHYDHIGIRPAVDGDTIANGANDNASGSAVLLELARNIKLQNKNKRTVLIVFFTGEEKGLLGSEHLAKKLKIDEVDLVAMLNFEMLGVPMKREYMAYLTGYDLSNIGDKITDLSVKNVIGNWEDSDKYQLFKRSDNYPFYRIFRVPSHTISSFDYQNFEYYHHVKDEAEKVDLSFMTNLTNELIPIIGKLVNLPTKELSIK</sequence>
<dbReference type="SUPFAM" id="SSF53187">
    <property type="entry name" value="Zn-dependent exopeptidases"/>
    <property type="match status" value="1"/>
</dbReference>
<dbReference type="PANTHER" id="PTHR12147">
    <property type="entry name" value="METALLOPEPTIDASE M28 FAMILY MEMBER"/>
    <property type="match status" value="1"/>
</dbReference>
<dbReference type="EMBL" id="SOAG01000002">
    <property type="protein sequence ID" value="TDS65350.1"/>
    <property type="molecule type" value="Genomic_DNA"/>
</dbReference>
<dbReference type="Pfam" id="PF04389">
    <property type="entry name" value="Peptidase_M28"/>
    <property type="match status" value="1"/>
</dbReference>
<reference evidence="3 4" key="1">
    <citation type="submission" date="2019-03" db="EMBL/GenBank/DDBJ databases">
        <title>Genomic Encyclopedia of Archaeal and Bacterial Type Strains, Phase II (KMG-II): from individual species to whole genera.</title>
        <authorList>
            <person name="Goeker M."/>
        </authorList>
    </citation>
    <scope>NUCLEOTIDE SEQUENCE [LARGE SCALE GENOMIC DNA]</scope>
    <source>
        <strain evidence="3 4">DSM 28213</strain>
    </source>
</reference>
<dbReference type="Proteomes" id="UP000295215">
    <property type="component" value="Unassembled WGS sequence"/>
</dbReference>
<dbReference type="GO" id="GO:0008235">
    <property type="term" value="F:metalloexopeptidase activity"/>
    <property type="evidence" value="ECO:0007669"/>
    <property type="project" value="InterPro"/>
</dbReference>
<protein>
    <submittedName>
        <fullName evidence="3">Peptidase M28-like protein</fullName>
    </submittedName>
</protein>
<evidence type="ECO:0000256" key="1">
    <source>
        <dbReference type="SAM" id="SignalP"/>
    </source>
</evidence>
<keyword evidence="4" id="KW-1185">Reference proteome</keyword>
<dbReference type="GO" id="GO:0006508">
    <property type="term" value="P:proteolysis"/>
    <property type="evidence" value="ECO:0007669"/>
    <property type="project" value="InterPro"/>
</dbReference>
<gene>
    <name evidence="3" type="ORF">C8P70_102138</name>
</gene>
<dbReference type="OrthoDB" id="9764939at2"/>
<dbReference type="InterPro" id="IPR045175">
    <property type="entry name" value="M28_fam"/>
</dbReference>
<proteinExistence type="predicted"/>
<dbReference type="Gene3D" id="3.40.630.10">
    <property type="entry name" value="Zn peptidases"/>
    <property type="match status" value="1"/>
</dbReference>
<feature type="chain" id="PRO_5020901642" evidence="1">
    <location>
        <begin position="22"/>
        <end position="312"/>
    </location>
</feature>
<evidence type="ECO:0000259" key="2">
    <source>
        <dbReference type="Pfam" id="PF04389"/>
    </source>
</evidence>
<feature type="domain" description="Peptidase M28" evidence="2">
    <location>
        <begin position="91"/>
        <end position="290"/>
    </location>
</feature>
<dbReference type="PANTHER" id="PTHR12147:SF26">
    <property type="entry name" value="PEPTIDASE M28 DOMAIN-CONTAINING PROTEIN"/>
    <property type="match status" value="1"/>
</dbReference>
<feature type="signal peptide" evidence="1">
    <location>
        <begin position="1"/>
        <end position="21"/>
    </location>
</feature>
<name>A0A4R7F6F8_9FLAO</name>
<organism evidence="3 4">
    <name type="scientific">Myroides indicus</name>
    <dbReference type="NCBI Taxonomy" id="1323422"/>
    <lineage>
        <taxon>Bacteria</taxon>
        <taxon>Pseudomonadati</taxon>
        <taxon>Bacteroidota</taxon>
        <taxon>Flavobacteriia</taxon>
        <taxon>Flavobacteriales</taxon>
        <taxon>Flavobacteriaceae</taxon>
        <taxon>Myroides</taxon>
    </lineage>
</organism>
<dbReference type="InterPro" id="IPR007484">
    <property type="entry name" value="Peptidase_M28"/>
</dbReference>